<dbReference type="RefSeq" id="XP_026749193.3">
    <property type="nucleotide sequence ID" value="XM_026893392.3"/>
</dbReference>
<evidence type="ECO:0000259" key="2">
    <source>
        <dbReference type="Pfam" id="PF16003"/>
    </source>
</evidence>
<feature type="compositionally biased region" description="Basic and acidic residues" evidence="1">
    <location>
        <begin position="549"/>
        <end position="567"/>
    </location>
</feature>
<dbReference type="KEGG" id="gmw:113509973"/>
<dbReference type="AlphaFoldDB" id="A0A6J1W979"/>
<proteinExistence type="predicted"/>
<dbReference type="GeneID" id="113509973"/>
<evidence type="ECO:0000313" key="3">
    <source>
        <dbReference type="Proteomes" id="UP001652740"/>
    </source>
</evidence>
<name>A0A6J1W979_GALME</name>
<dbReference type="InParanoid" id="A0A6J1W979"/>
<reference evidence="4" key="1">
    <citation type="submission" date="2025-08" db="UniProtKB">
        <authorList>
            <consortium name="RefSeq"/>
        </authorList>
    </citation>
    <scope>IDENTIFICATION</scope>
    <source>
        <tissue evidence="4">Whole larvae</tissue>
    </source>
</reference>
<dbReference type="Pfam" id="PF16003">
    <property type="entry name" value="DUF4776"/>
    <property type="match status" value="1"/>
</dbReference>
<gene>
    <name evidence="4" type="primary">LOC113509973</name>
</gene>
<evidence type="ECO:0000313" key="4">
    <source>
        <dbReference type="RefSeq" id="XP_026749193.3"/>
    </source>
</evidence>
<feature type="domain" description="DUF4776" evidence="2">
    <location>
        <begin position="527"/>
        <end position="708"/>
    </location>
</feature>
<protein>
    <submittedName>
        <fullName evidence="4">Uncharacterized protein LOC113509973</fullName>
    </submittedName>
</protein>
<accession>A0A6J1W979</accession>
<feature type="region of interest" description="Disordered" evidence="1">
    <location>
        <begin position="524"/>
        <end position="575"/>
    </location>
</feature>
<feature type="compositionally biased region" description="Basic and acidic residues" evidence="1">
    <location>
        <begin position="530"/>
        <end position="540"/>
    </location>
</feature>
<dbReference type="InterPro" id="IPR031949">
    <property type="entry name" value="DUF4776"/>
</dbReference>
<keyword evidence="3" id="KW-1185">Reference proteome</keyword>
<dbReference type="Proteomes" id="UP001652740">
    <property type="component" value="Unplaced"/>
</dbReference>
<dbReference type="Pfam" id="PF14924">
    <property type="entry name" value="MAP10_N"/>
    <property type="match status" value="1"/>
</dbReference>
<sequence>MSSLHSMFLFEIVVEELKSYIECTDFLIKIQFADVFSLDLKDSNKLASFTKPNVPKQFKKKIIKRKSKVRVHAALIQKAPLQYKVQIRQSVLLANNINMLISNMENFPVELSLWSKVNPKYKMGSTHISWSHDYIDYLSKLNTKNEPRSVLIGGYYNVFDEFTSKRIATIKLSIKLSYLKDKITTQYKSASENNPDNFMYTKFNYKPTASLSTIREYHANAENIETGIIKTIYSGEKRKIKQLNNYNNNITKQISKVIDTQKKITRKESHLNIKNKKINAETIIKEYINAEYRNTSLVKSDTVIYQHQKNLQQCRSCSTVKRLNALNYIFGDEGSSYGNQVYYVGYFMVEKDPTPFGSSLKGKSSEKSSEPQPSYKIKLCDSEVQCKKETNCSCTHSYCSLDLPVKTSRLISVTKCQQFDCDHKVYKAPVTDERILLDISSMQKECCGITQAVEEVVGDMKAKMKFEEDPCFCTCECRFGFTKKTTYCKVCGGYETTGDDVVGQEPFPCPIFHKLVDKNKLKTLSTSGSDSKKRTDDSQKMFKSASKSSNEKRPIVSEKSAESEKDPKKGKKKKKDDRFKFNYGYQGIPPQIGHEHCAMPCTGTLGSVPKNMGWLWTAEDIPGIKFRPLWKPGATNKHVVRLLRMAKNPGVVISKKKRKDSLLKKRSLKRPLLIVRKKDGEYSVTMETMKTYAKPRTFNQYPYEDKPVLTYTIGRTDKENKERQKKKERERRRLERAQRQFIQSAFRDVCQEICLKTYQQALGILPDAESPGCPCYPVHPNGEMANVGVSCSCSEEKSSIGSDTDSDEWIVEFTPPNATFDPTFKSKKVIKTNNTTQYSYLDYRVKLVDRFGNPVPRYFKGPDGKQQCSDLGGFWSADHNWLEINVDGYIAPDGRWAPNIFIGPNGEQVDAETGKFQTTSGKWLVVGVDGYIDSQGRWHFYSKPRGTVSQKKRGIFGASDRKGGAGAKGHVLYHDKTSEVTWSCFGDASLKQLSKVGVIGHGTDKRLLLSKLKDMLARGEDVKIPEPSSVPRLPSSRKGKRTKMLSPKGFDSRNFFLKRTKCSHPVPSEKGIVAVDAHGNKTFFRLKDYNNQRPKERIATITDQGISLSSFHVPCFHSFINTELMKQQQRKLLFSLTTDKSKVVSTQTG</sequence>
<organism evidence="3 4">
    <name type="scientific">Galleria mellonella</name>
    <name type="common">Greater wax moth</name>
    <dbReference type="NCBI Taxonomy" id="7137"/>
    <lineage>
        <taxon>Eukaryota</taxon>
        <taxon>Metazoa</taxon>
        <taxon>Ecdysozoa</taxon>
        <taxon>Arthropoda</taxon>
        <taxon>Hexapoda</taxon>
        <taxon>Insecta</taxon>
        <taxon>Pterygota</taxon>
        <taxon>Neoptera</taxon>
        <taxon>Endopterygota</taxon>
        <taxon>Lepidoptera</taxon>
        <taxon>Glossata</taxon>
        <taxon>Ditrysia</taxon>
        <taxon>Pyraloidea</taxon>
        <taxon>Pyralidae</taxon>
        <taxon>Galleriinae</taxon>
        <taxon>Galleria</taxon>
    </lineage>
</organism>
<evidence type="ECO:0000256" key="1">
    <source>
        <dbReference type="SAM" id="MobiDB-lite"/>
    </source>
</evidence>